<sequence length="120" mass="13865">MSKNELLKHNHYLDHDEDVIAFSGDSLVKVSKVKDVINSFIKSRLLKVLTDHFHHVGIRGEFINSFDIFKYGQNCEILQIGSNGWKKGKIRLKVSLEFIPDEPEIKKIESPLDDIRQSMN</sequence>
<comment type="caution">
    <text evidence="1">The sequence shown here is derived from an EMBL/GenBank/DDBJ whole genome shotgun (WGS) entry which is preliminary data.</text>
</comment>
<dbReference type="Pfam" id="PF08872">
    <property type="entry name" value="KGK"/>
    <property type="match status" value="1"/>
</dbReference>
<evidence type="ECO:0000313" key="1">
    <source>
        <dbReference type="EMBL" id="EAZ90202.1"/>
    </source>
</evidence>
<evidence type="ECO:0008006" key="3">
    <source>
        <dbReference type="Google" id="ProtNLM"/>
    </source>
</evidence>
<dbReference type="AlphaFoldDB" id="A3ITM1"/>
<name>A3ITM1_9CHRO</name>
<evidence type="ECO:0000313" key="2">
    <source>
        <dbReference type="Proteomes" id="UP000003781"/>
    </source>
</evidence>
<dbReference type="eggNOG" id="ENOG5033HE9">
    <property type="taxonomic scope" value="Bacteria"/>
</dbReference>
<keyword evidence="2" id="KW-1185">Reference proteome</keyword>
<protein>
    <recommendedName>
        <fullName evidence="3">KGK family protein</fullName>
    </recommendedName>
</protein>
<accession>A3ITM1</accession>
<dbReference type="EMBL" id="AAXW01000029">
    <property type="protein sequence ID" value="EAZ90202.1"/>
    <property type="molecule type" value="Genomic_DNA"/>
</dbReference>
<dbReference type="InterPro" id="IPR014971">
    <property type="entry name" value="KGK"/>
</dbReference>
<proteinExistence type="predicted"/>
<organism evidence="1 2">
    <name type="scientific">Crocosphaera chwakensis CCY0110</name>
    <dbReference type="NCBI Taxonomy" id="391612"/>
    <lineage>
        <taxon>Bacteria</taxon>
        <taxon>Bacillati</taxon>
        <taxon>Cyanobacteriota</taxon>
        <taxon>Cyanophyceae</taxon>
        <taxon>Oscillatoriophycideae</taxon>
        <taxon>Chroococcales</taxon>
        <taxon>Aphanothecaceae</taxon>
        <taxon>Crocosphaera</taxon>
        <taxon>Crocosphaera chwakensis</taxon>
    </lineage>
</organism>
<reference evidence="1 2" key="1">
    <citation type="submission" date="2007-03" db="EMBL/GenBank/DDBJ databases">
        <authorList>
            <person name="Stal L."/>
            <person name="Ferriera S."/>
            <person name="Johnson J."/>
            <person name="Kravitz S."/>
            <person name="Beeson K."/>
            <person name="Sutton G."/>
            <person name="Rogers Y.-H."/>
            <person name="Friedman R."/>
            <person name="Frazier M."/>
            <person name="Venter J.C."/>
        </authorList>
    </citation>
    <scope>NUCLEOTIDE SEQUENCE [LARGE SCALE GENOMIC DNA]</scope>
    <source>
        <strain evidence="1 2">CCY0110</strain>
    </source>
</reference>
<dbReference type="RefSeq" id="WP_008276728.1">
    <property type="nucleotide sequence ID" value="NZ_AAXW01000029.1"/>
</dbReference>
<dbReference type="OrthoDB" id="454733at2"/>
<gene>
    <name evidence="1" type="ORF">CY0110_30668</name>
</gene>
<dbReference type="Proteomes" id="UP000003781">
    <property type="component" value="Unassembled WGS sequence"/>
</dbReference>